<dbReference type="Proteomes" id="UP001056120">
    <property type="component" value="Linkage Group LG22"/>
</dbReference>
<organism evidence="1 2">
    <name type="scientific">Smallanthus sonchifolius</name>
    <dbReference type="NCBI Taxonomy" id="185202"/>
    <lineage>
        <taxon>Eukaryota</taxon>
        <taxon>Viridiplantae</taxon>
        <taxon>Streptophyta</taxon>
        <taxon>Embryophyta</taxon>
        <taxon>Tracheophyta</taxon>
        <taxon>Spermatophyta</taxon>
        <taxon>Magnoliopsida</taxon>
        <taxon>eudicotyledons</taxon>
        <taxon>Gunneridae</taxon>
        <taxon>Pentapetalae</taxon>
        <taxon>asterids</taxon>
        <taxon>campanulids</taxon>
        <taxon>Asterales</taxon>
        <taxon>Asteraceae</taxon>
        <taxon>Asteroideae</taxon>
        <taxon>Heliantheae alliance</taxon>
        <taxon>Millerieae</taxon>
        <taxon>Smallanthus</taxon>
    </lineage>
</organism>
<reference evidence="1 2" key="2">
    <citation type="journal article" date="2022" name="Mol. Ecol. Resour.">
        <title>The genomes of chicory, endive, great burdock and yacon provide insights into Asteraceae paleo-polyploidization history and plant inulin production.</title>
        <authorList>
            <person name="Fan W."/>
            <person name="Wang S."/>
            <person name="Wang H."/>
            <person name="Wang A."/>
            <person name="Jiang F."/>
            <person name="Liu H."/>
            <person name="Zhao H."/>
            <person name="Xu D."/>
            <person name="Zhang Y."/>
        </authorList>
    </citation>
    <scope>NUCLEOTIDE SEQUENCE [LARGE SCALE GENOMIC DNA]</scope>
    <source>
        <strain evidence="2">cv. Yunnan</strain>
        <tissue evidence="1">Leaves</tissue>
    </source>
</reference>
<evidence type="ECO:0000313" key="2">
    <source>
        <dbReference type="Proteomes" id="UP001056120"/>
    </source>
</evidence>
<proteinExistence type="predicted"/>
<name>A0ACB9BS04_9ASTR</name>
<reference evidence="2" key="1">
    <citation type="journal article" date="2022" name="Mol. Ecol. Resour.">
        <title>The genomes of chicory, endive, great burdock and yacon provide insights into Asteraceae palaeo-polyploidization history and plant inulin production.</title>
        <authorList>
            <person name="Fan W."/>
            <person name="Wang S."/>
            <person name="Wang H."/>
            <person name="Wang A."/>
            <person name="Jiang F."/>
            <person name="Liu H."/>
            <person name="Zhao H."/>
            <person name="Xu D."/>
            <person name="Zhang Y."/>
        </authorList>
    </citation>
    <scope>NUCLEOTIDE SEQUENCE [LARGE SCALE GENOMIC DNA]</scope>
    <source>
        <strain evidence="2">cv. Yunnan</strain>
    </source>
</reference>
<protein>
    <submittedName>
        <fullName evidence="1">Uncharacterized protein</fullName>
    </submittedName>
</protein>
<gene>
    <name evidence="1" type="ORF">L1987_64538</name>
</gene>
<accession>A0ACB9BS04</accession>
<comment type="caution">
    <text evidence="1">The sequence shown here is derived from an EMBL/GenBank/DDBJ whole genome shotgun (WGS) entry which is preliminary data.</text>
</comment>
<sequence length="367" mass="41781">MNLIYIDKTEDNLESTSGGGLHLSDQTTYKEMVRQLNWFSSYAYEIVINMVVGGEVVTLKNIEESSSLVIAEMPINTLMTGGYATVALISPIIFGWKGANGTEFDEHAPNPIVIFTPEGSRTHMGNTMRLGSRRILLQASDCITAKLYEIMILTSHASGSVLNDSETRNDNCKQLRDYTGIVLVDDYFSQNSQIMILGWKGANGTELDEHAPNPVVIFMPEYQNPEYVDERHRHRHEENEEQLEVYLHFKEAKRLGQCANTSSYGAVLHVHTFQKACVAVYPRTVQNGIVWLWPCTDPQYKVILTKNKPPYIPELAYLEFWSGDICQMVWARSVRRLRFLPWWPFFTQTSLSQIQRPPASNNPPSHD</sequence>
<dbReference type="EMBL" id="CM042039">
    <property type="protein sequence ID" value="KAI3724773.1"/>
    <property type="molecule type" value="Genomic_DNA"/>
</dbReference>
<evidence type="ECO:0000313" key="1">
    <source>
        <dbReference type="EMBL" id="KAI3724773.1"/>
    </source>
</evidence>
<keyword evidence="2" id="KW-1185">Reference proteome</keyword>